<accession>A0AA86NPK4</accession>
<evidence type="ECO:0000256" key="3">
    <source>
        <dbReference type="ARBA" id="ARBA00022741"/>
    </source>
</evidence>
<comment type="caution">
    <text evidence="6">The sequence shown here is derived from an EMBL/GenBank/DDBJ whole genome shotgun (WGS) entry which is preliminary data.</text>
</comment>
<dbReference type="Gene3D" id="3.40.50.300">
    <property type="entry name" value="P-loop containing nucleotide triphosphate hydrolases"/>
    <property type="match status" value="1"/>
</dbReference>
<dbReference type="Pfam" id="PF00406">
    <property type="entry name" value="ADK"/>
    <property type="match status" value="1"/>
</dbReference>
<evidence type="ECO:0000256" key="1">
    <source>
        <dbReference type="ARBA" id="ARBA00007220"/>
    </source>
</evidence>
<dbReference type="SUPFAM" id="SSF57774">
    <property type="entry name" value="Microbial and mitochondrial ADK, insert 'zinc finger' domain"/>
    <property type="match status" value="1"/>
</dbReference>
<dbReference type="PROSITE" id="PS00113">
    <property type="entry name" value="ADENYLATE_KINASE"/>
    <property type="match status" value="1"/>
</dbReference>
<dbReference type="EMBL" id="CAXDID020000012">
    <property type="protein sequence ID" value="CAL5980793.1"/>
    <property type="molecule type" value="Genomic_DNA"/>
</dbReference>
<organism evidence="6">
    <name type="scientific">Hexamita inflata</name>
    <dbReference type="NCBI Taxonomy" id="28002"/>
    <lineage>
        <taxon>Eukaryota</taxon>
        <taxon>Metamonada</taxon>
        <taxon>Diplomonadida</taxon>
        <taxon>Hexamitidae</taxon>
        <taxon>Hexamitinae</taxon>
        <taxon>Hexamita</taxon>
    </lineage>
</organism>
<reference evidence="6" key="1">
    <citation type="submission" date="2023-06" db="EMBL/GenBank/DDBJ databases">
        <authorList>
            <person name="Kurt Z."/>
        </authorList>
    </citation>
    <scope>NUCLEOTIDE SEQUENCE</scope>
</reference>
<dbReference type="EMBL" id="CATOUU010000279">
    <property type="protein sequence ID" value="CAI9923438.1"/>
    <property type="molecule type" value="Genomic_DNA"/>
</dbReference>
<evidence type="ECO:0000256" key="4">
    <source>
        <dbReference type="ARBA" id="ARBA00022777"/>
    </source>
</evidence>
<comment type="similarity">
    <text evidence="1 5">Belongs to the adenylate kinase family.</text>
</comment>
<reference evidence="7 8" key="2">
    <citation type="submission" date="2024-07" db="EMBL/GenBank/DDBJ databases">
        <authorList>
            <person name="Akdeniz Z."/>
        </authorList>
    </citation>
    <scope>NUCLEOTIDE SEQUENCE [LARGE SCALE GENOMIC DNA]</scope>
</reference>
<dbReference type="GO" id="GO:0004017">
    <property type="term" value="F:AMP kinase activity"/>
    <property type="evidence" value="ECO:0007669"/>
    <property type="project" value="InterPro"/>
</dbReference>
<dbReference type="InterPro" id="IPR036193">
    <property type="entry name" value="ADK_active_lid_dom_sf"/>
</dbReference>
<evidence type="ECO:0000313" key="7">
    <source>
        <dbReference type="EMBL" id="CAL5980793.1"/>
    </source>
</evidence>
<dbReference type="CDD" id="cd01428">
    <property type="entry name" value="ADK"/>
    <property type="match status" value="1"/>
</dbReference>
<dbReference type="InterPro" id="IPR000850">
    <property type="entry name" value="Adenylat/UMP-CMP_kin"/>
</dbReference>
<keyword evidence="4 5" id="KW-0418">Kinase</keyword>
<dbReference type="SUPFAM" id="SSF52540">
    <property type="entry name" value="P-loop containing nucleoside triphosphate hydrolases"/>
    <property type="match status" value="1"/>
</dbReference>
<name>A0AA86NPK4_9EUKA</name>
<dbReference type="HAMAP" id="MF_00235">
    <property type="entry name" value="Adenylate_kinase_Adk"/>
    <property type="match status" value="1"/>
</dbReference>
<keyword evidence="8" id="KW-1185">Reference proteome</keyword>
<evidence type="ECO:0000256" key="5">
    <source>
        <dbReference type="RuleBase" id="RU003330"/>
    </source>
</evidence>
<keyword evidence="3" id="KW-0547">Nucleotide-binding</keyword>
<dbReference type="InterPro" id="IPR027417">
    <property type="entry name" value="P-loop_NTPase"/>
</dbReference>
<dbReference type="InterPro" id="IPR006259">
    <property type="entry name" value="Adenyl_kin_sub"/>
</dbReference>
<protein>
    <submittedName>
        <fullName evidence="6">Adenylate kinase 1</fullName>
    </submittedName>
    <submittedName>
        <fullName evidence="7">Adenylate_kinase 1</fullName>
    </submittedName>
</protein>
<dbReference type="GO" id="GO:0005524">
    <property type="term" value="F:ATP binding"/>
    <property type="evidence" value="ECO:0007669"/>
    <property type="project" value="InterPro"/>
</dbReference>
<dbReference type="PANTHER" id="PTHR23359">
    <property type="entry name" value="NUCLEOTIDE KINASE"/>
    <property type="match status" value="1"/>
</dbReference>
<evidence type="ECO:0000313" key="8">
    <source>
        <dbReference type="Proteomes" id="UP001642409"/>
    </source>
</evidence>
<gene>
    <name evidence="6" type="ORF">HINF_LOCUS11083</name>
    <name evidence="7" type="ORF">HINF_LOCUS6350</name>
</gene>
<sequence>MGCAANNPQTTQTTVKQFRAILIGPPGVGKGTQCDLLKNKVEYSHVSTGDLVRAEIKNNTEIGQQIKQITENGGLVPDLTIEQLLKNHFKSLPPNHSWLLDGFPRTEEQAKFLTGEHFDVTHVIEMQGDEAEITERLGGRLFDPETGSTYHKTNNPPPADIATRCIIRKDDSPEVIAQRFQVFRESAEAIRKQFGSLVKKVETKGKSIKDIEEQIQKILM</sequence>
<proteinExistence type="inferred from homology"/>
<keyword evidence="2 5" id="KW-0808">Transferase</keyword>
<dbReference type="InterPro" id="IPR033690">
    <property type="entry name" value="Adenylat_kinase_CS"/>
</dbReference>
<dbReference type="NCBIfam" id="TIGR01351">
    <property type="entry name" value="adk"/>
    <property type="match status" value="1"/>
</dbReference>
<dbReference type="Proteomes" id="UP001642409">
    <property type="component" value="Unassembled WGS sequence"/>
</dbReference>
<dbReference type="PRINTS" id="PR00094">
    <property type="entry name" value="ADENYLTKNASE"/>
</dbReference>
<evidence type="ECO:0000313" key="6">
    <source>
        <dbReference type="EMBL" id="CAI9923438.1"/>
    </source>
</evidence>
<evidence type="ECO:0000256" key="2">
    <source>
        <dbReference type="ARBA" id="ARBA00022679"/>
    </source>
</evidence>
<dbReference type="AlphaFoldDB" id="A0AA86NPK4"/>